<dbReference type="Proteomes" id="UP000298127">
    <property type="component" value="Unassembled WGS sequence"/>
</dbReference>
<gene>
    <name evidence="2" type="ORF">E4M00_03395</name>
</gene>
<organism evidence="2 3">
    <name type="scientific">Orlajensenia leifsoniae</name>
    <dbReference type="NCBI Taxonomy" id="2561933"/>
    <lineage>
        <taxon>Bacteria</taxon>
        <taxon>Bacillati</taxon>
        <taxon>Actinomycetota</taxon>
        <taxon>Actinomycetes</taxon>
        <taxon>Micrococcales</taxon>
        <taxon>Microbacteriaceae</taxon>
        <taxon>Orlajensenia</taxon>
    </lineage>
</organism>
<name>A0A4Y9R7M4_9MICO</name>
<evidence type="ECO:0000256" key="1">
    <source>
        <dbReference type="SAM" id="MobiDB-lite"/>
    </source>
</evidence>
<dbReference type="EMBL" id="SPQZ01000001">
    <property type="protein sequence ID" value="TFW00238.1"/>
    <property type="molecule type" value="Genomic_DNA"/>
</dbReference>
<reference evidence="2 3" key="1">
    <citation type="journal article" date="2018" name="J. Microbiol.">
        <title>Leifsonia flava sp. nov., a novel actinobacterium isolated from the rhizosphere of Aquilegia viridiflora.</title>
        <authorList>
            <person name="Cai Y."/>
            <person name="Tao W.Z."/>
            <person name="Ma Y.J."/>
            <person name="Cheng J."/>
            <person name="Zhang M.Y."/>
            <person name="Zhang Y.X."/>
        </authorList>
    </citation>
    <scope>NUCLEOTIDE SEQUENCE [LARGE SCALE GENOMIC DNA]</scope>
    <source>
        <strain evidence="2 3">SYP-B2174</strain>
    </source>
</reference>
<sequence length="192" mass="18810">MFFAPGIPLAGVGVGGLGAGGVGVGVGVGVGFGVAVGVGFAGGVGTGVGVAVGFGPGAAEPVGSTWASTSNFRRTLAEELRTDRLADLATTGSRTVFVDACPGSAINAVEHAVAVEHADTTVDRQAPLPTMRTSAAVASDETPARGTDADPPGASTISEDALETSERTPPVPAVVRTNPATVLRNVPLPALL</sequence>
<protein>
    <submittedName>
        <fullName evidence="2">Uncharacterized protein</fullName>
    </submittedName>
</protein>
<proteinExistence type="predicted"/>
<dbReference type="AlphaFoldDB" id="A0A4Y9R7M4"/>
<keyword evidence="3" id="KW-1185">Reference proteome</keyword>
<accession>A0A4Y9R7M4</accession>
<feature type="region of interest" description="Disordered" evidence="1">
    <location>
        <begin position="132"/>
        <end position="173"/>
    </location>
</feature>
<evidence type="ECO:0000313" key="2">
    <source>
        <dbReference type="EMBL" id="TFW00238.1"/>
    </source>
</evidence>
<evidence type="ECO:0000313" key="3">
    <source>
        <dbReference type="Proteomes" id="UP000298127"/>
    </source>
</evidence>
<comment type="caution">
    <text evidence="2">The sequence shown here is derived from an EMBL/GenBank/DDBJ whole genome shotgun (WGS) entry which is preliminary data.</text>
</comment>